<name>A0A8W8LNT5_MAGGI</name>
<sequence>MSNQEFSVTGLSISRASQGVPKHQQVQGSQKKPVRFQISPASAWTKNDHTRRVQLEVTATPLAKQTEQQVQFWSPQESYSVRSAVNQNEEGGDNRQVLHGDENSNVGGEAHSMDVLSSLSGSVLYSGWHSYYAKAYSMSNKFGRVNPHSVVSSVSATDEVVVSSPRRIIMSSPPQQDSLTPRNRLIKAPTGLTPSLSAVTVSKTCNNGDINRNSLPAVETDSNNNCYAAVDHSPKDALKTIRQFLVASQQRVVVLKKNLVDYGVDDSSNSSDEEQEAALSDVVSPCHAGEKRKVEDNEREKEEVKVKRKCLQEKEVSAKSECEAPGVEMLERKDSVVSVSTCFIGPIDTRCVTARRNLETAINVQRMSETFESKHYGKKSGLDVKEECKIEVKQSQCLGFSPYHYDNSQPKSSVSVVSSSPRGTYSNSPAYESPRIKKKSDRSLRSFITLVKSKGMLQSKSSEAVKSFIDRNENAQELTGNDLYSSNTNQLGSVSRKVDSKTADKATPSRHPFWASCGNSTYSPLMGQRENDANEEVKSTLKKHFRTISAPENLPIRNVDPDLQKSQDSFSLSGDTTSVTGASLMPNRLRFYQNSRLSSSFSPHSNSLTYDWKENFKKTSGSYGVPYLDSHCHLDFLFNRGRFIGSWSRFKAANSNTFPDNFAGCVAVFCNPFTFKSEGLWKDVSYEKDVWLAFGCHPKSATDFSLKCYNGLRECLQHEKVVALGEIGLDYSGTFKQHMDVQKIVFRRQIQLALEMKKPLVIHCRDAEDDCLQILQEMVPRNYKIHCHCFTGDYSGAQRWMEAFPRLYIGLTPMVTYRQCVQTHNVARYLPLNKLLLETDAPYFLPKKIPKEEMALSHPGMAITVAERVAFFRQCSVQEVLQACRTNMRDMYGI</sequence>
<keyword evidence="2" id="KW-0378">Hydrolase</keyword>
<dbReference type="Gene3D" id="3.20.20.140">
    <property type="entry name" value="Metal-dependent hydrolases"/>
    <property type="match status" value="1"/>
</dbReference>
<dbReference type="CDD" id="cd01310">
    <property type="entry name" value="TatD_DNAse"/>
    <property type="match status" value="1"/>
</dbReference>
<keyword evidence="5" id="KW-1185">Reference proteome</keyword>
<dbReference type="Proteomes" id="UP000005408">
    <property type="component" value="Unassembled WGS sequence"/>
</dbReference>
<evidence type="ECO:0000256" key="3">
    <source>
        <dbReference type="SAM" id="MobiDB-lite"/>
    </source>
</evidence>
<dbReference type="InterPro" id="IPR032466">
    <property type="entry name" value="Metal_Hydrolase"/>
</dbReference>
<dbReference type="PROSITE" id="PS01091">
    <property type="entry name" value="TATD_3"/>
    <property type="match status" value="1"/>
</dbReference>
<evidence type="ECO:0000256" key="2">
    <source>
        <dbReference type="ARBA" id="ARBA00022801"/>
    </source>
</evidence>
<dbReference type="EnsemblMetazoa" id="G29008.1">
    <property type="protein sequence ID" value="G29008.1:cds"/>
    <property type="gene ID" value="G29008"/>
</dbReference>
<protein>
    <submittedName>
        <fullName evidence="4">Uncharacterized protein</fullName>
    </submittedName>
</protein>
<feature type="region of interest" description="Disordered" evidence="3">
    <location>
        <begin position="480"/>
        <end position="510"/>
    </location>
</feature>
<evidence type="ECO:0000313" key="4">
    <source>
        <dbReference type="EnsemblMetazoa" id="G29008.1:cds"/>
    </source>
</evidence>
<organism evidence="4 5">
    <name type="scientific">Magallana gigas</name>
    <name type="common">Pacific oyster</name>
    <name type="synonym">Crassostrea gigas</name>
    <dbReference type="NCBI Taxonomy" id="29159"/>
    <lineage>
        <taxon>Eukaryota</taxon>
        <taxon>Metazoa</taxon>
        <taxon>Spiralia</taxon>
        <taxon>Lophotrochozoa</taxon>
        <taxon>Mollusca</taxon>
        <taxon>Bivalvia</taxon>
        <taxon>Autobranchia</taxon>
        <taxon>Pteriomorphia</taxon>
        <taxon>Ostreida</taxon>
        <taxon>Ostreoidea</taxon>
        <taxon>Ostreidae</taxon>
        <taxon>Magallana</taxon>
    </lineage>
</organism>
<feature type="compositionally biased region" description="Polar residues" evidence="3">
    <location>
        <begin position="421"/>
        <end position="430"/>
    </location>
</feature>
<feature type="compositionally biased region" description="Polar residues" evidence="3">
    <location>
        <begin position="480"/>
        <end position="493"/>
    </location>
</feature>
<dbReference type="InterPro" id="IPR001130">
    <property type="entry name" value="TatD-like"/>
</dbReference>
<dbReference type="GO" id="GO:0016788">
    <property type="term" value="F:hydrolase activity, acting on ester bonds"/>
    <property type="evidence" value="ECO:0007669"/>
    <property type="project" value="InterPro"/>
</dbReference>
<evidence type="ECO:0000256" key="1">
    <source>
        <dbReference type="ARBA" id="ARBA00009275"/>
    </source>
</evidence>
<feature type="compositionally biased region" description="Polar residues" evidence="3">
    <location>
        <begin position="1"/>
        <end position="17"/>
    </location>
</feature>
<dbReference type="AlphaFoldDB" id="A0A8W8LNT5"/>
<feature type="region of interest" description="Disordered" evidence="3">
    <location>
        <begin position="408"/>
        <end position="438"/>
    </location>
</feature>
<dbReference type="Pfam" id="PF01026">
    <property type="entry name" value="TatD_DNase"/>
    <property type="match status" value="1"/>
</dbReference>
<dbReference type="PANTHER" id="PTHR46363">
    <property type="entry name" value="DEOXYRIBONUCLEASE TATDN2-RELATED"/>
    <property type="match status" value="1"/>
</dbReference>
<comment type="similarity">
    <text evidence="1">Belongs to the metallo-dependent hydrolases superfamily. TatD-type hydrolase family.</text>
</comment>
<proteinExistence type="inferred from homology"/>
<dbReference type="PANTHER" id="PTHR46363:SF1">
    <property type="entry name" value="DEOXYRIBONUCLEASE TATDN2-RELATED"/>
    <property type="match status" value="1"/>
</dbReference>
<dbReference type="OrthoDB" id="9980814at2759"/>
<accession>A0A8W8LNT5</accession>
<evidence type="ECO:0000313" key="5">
    <source>
        <dbReference type="Proteomes" id="UP000005408"/>
    </source>
</evidence>
<dbReference type="SUPFAM" id="SSF51556">
    <property type="entry name" value="Metallo-dependent hydrolases"/>
    <property type="match status" value="1"/>
</dbReference>
<dbReference type="InterPro" id="IPR018228">
    <property type="entry name" value="DNase_TatD-rel_CS"/>
</dbReference>
<reference evidence="4" key="1">
    <citation type="submission" date="2022-08" db="UniProtKB">
        <authorList>
            <consortium name="EnsemblMetazoa"/>
        </authorList>
    </citation>
    <scope>IDENTIFICATION</scope>
    <source>
        <strain evidence="4">05x7-T-G4-1.051#20</strain>
    </source>
</reference>
<dbReference type="PROSITE" id="PS01090">
    <property type="entry name" value="TATD_2"/>
    <property type="match status" value="1"/>
</dbReference>
<feature type="region of interest" description="Disordered" evidence="3">
    <location>
        <begin position="1"/>
        <end position="34"/>
    </location>
</feature>
<dbReference type="OMA" id="RQCKEND"/>